<accession>A0A7K0C1X5</accession>
<feature type="disulfide bond" evidence="2">
    <location>
        <begin position="501"/>
        <end position="540"/>
    </location>
</feature>
<feature type="active site" description="Nucleophile" evidence="1">
    <location>
        <position position="475"/>
    </location>
</feature>
<dbReference type="PANTHER" id="PTHR37981">
    <property type="entry name" value="LIPASE 2"/>
    <property type="match status" value="1"/>
</dbReference>
<gene>
    <name evidence="3" type="ORF">ACRB68_48900</name>
</gene>
<dbReference type="GO" id="GO:0019433">
    <property type="term" value="P:triglyceride catabolic process"/>
    <property type="evidence" value="ECO:0007669"/>
    <property type="project" value="TreeGrafter"/>
</dbReference>
<proteinExistence type="predicted"/>
<reference evidence="3 4" key="1">
    <citation type="submission" date="2019-10" db="EMBL/GenBank/DDBJ databases">
        <title>Actinomadura rubteroloni sp. nov. and Actinomadura macrotermitis sp. nov., isolated from the gut of fungus growing-termite Macrotermes natalensis.</title>
        <authorList>
            <person name="Benndorf R."/>
            <person name="Martin K."/>
            <person name="Kuefner M."/>
            <person name="De Beer W."/>
            <person name="Kaster A.-K."/>
            <person name="Vollmers J."/>
            <person name="Poulsen M."/>
            <person name="Beemelmanns C."/>
        </authorList>
    </citation>
    <scope>NUCLEOTIDE SEQUENCE [LARGE SCALE GENOMIC DNA]</scope>
    <source>
        <strain evidence="3 4">RB68</strain>
    </source>
</reference>
<dbReference type="PANTHER" id="PTHR37981:SF1">
    <property type="entry name" value="SGNH HYDROLASE-TYPE ESTERASE DOMAIN-CONTAINING PROTEIN"/>
    <property type="match status" value="1"/>
</dbReference>
<name>A0A7K0C1X5_9ACTN</name>
<evidence type="ECO:0000313" key="4">
    <source>
        <dbReference type="Proteomes" id="UP000487268"/>
    </source>
</evidence>
<protein>
    <recommendedName>
        <fullName evidence="5">SGNH hydrolase-type esterase domain-containing protein</fullName>
    </recommendedName>
</protein>
<dbReference type="SUPFAM" id="SSF52266">
    <property type="entry name" value="SGNH hydrolase"/>
    <property type="match status" value="1"/>
</dbReference>
<evidence type="ECO:0008006" key="5">
    <source>
        <dbReference type="Google" id="ProtNLM"/>
    </source>
</evidence>
<dbReference type="EMBL" id="WEGH01000003">
    <property type="protein sequence ID" value="MQY06794.1"/>
    <property type="molecule type" value="Genomic_DNA"/>
</dbReference>
<dbReference type="GO" id="GO:0004806">
    <property type="term" value="F:triacylglycerol lipase activity"/>
    <property type="evidence" value="ECO:0007669"/>
    <property type="project" value="TreeGrafter"/>
</dbReference>
<feature type="disulfide bond" evidence="2">
    <location>
        <begin position="654"/>
        <end position="710"/>
    </location>
</feature>
<sequence length="763" mass="82145">MWQASSHVIDGQTSNFIQGGFYGNNGDVHTVNWGATDCGYGMAQVTDGMCLQACKKADGTSDTPMAADKQRAIAVDYAANIAAGLQMLQDKWIQLKNVGMTVNDGDPKYLENWWFALWAYNSGYHPQGEDATGMFGLGWTNNPLNTNYKPGRNVFMSDPNDAKTPGLWSYPERVIGWAAYGLTRWDYVAKTYSKAFAPASWPSTAKAAQPDFKTFCALDKNQCDSSKTPACQRSDFKCWWHYPATWINPCSTTCGTERLTYSSTAAEPPRTVPNEDMGTCTSPLPASAVIVDDVPASAPPALGCPDSKNWTHQGSLSFKFGSKVQGTTTVYPSKIDFHQIGAGFGGHFWYAHTQTENTYPDQAVTGTWSPGMSMGKWTRVLVHLPAYGAHTQQAHYTVKLGSTTVAHRYIPTRIEKNAWVSLGVFDFTSTTQQPSVTLSNYTKDGTGVEDVAWDAAAFVPLAAKPKNFVVQLGDSYSSGEGAGPYLPGTDIGYGSNSWNACRRSTNSWIRKTTLRGTSETIGTVADRPSDSTLDYHSVACSGAFTNNIDPEGLGGFAYGQDGQFHEVGQLQSGFLDDNTTLVTLTVGGNDAGFAETIKKCEQIFTCPTLAEMNAKIDAIKGNLVTVLKDIHSKAKYAKIALMGYPNLFEPNASCAGVGPMGQTQGITDLLNSAGNHMTAVQKQAVAEAAAAGSPVSFIDLNLRFDGHRICAGSQEAINGIVGAQEGPGDFPCQINTVCVSRESFHPKSLGTTLYATELTSKQP</sequence>
<keyword evidence="2" id="KW-1015">Disulfide bond</keyword>
<evidence type="ECO:0000313" key="3">
    <source>
        <dbReference type="EMBL" id="MQY06794.1"/>
    </source>
</evidence>
<dbReference type="CDD" id="cd01823">
    <property type="entry name" value="SEST_like"/>
    <property type="match status" value="1"/>
</dbReference>
<evidence type="ECO:0000256" key="1">
    <source>
        <dbReference type="PIRSR" id="PIRSR637460-1"/>
    </source>
</evidence>
<feature type="disulfide bond" evidence="2">
    <location>
        <begin position="600"/>
        <end position="606"/>
    </location>
</feature>
<comment type="caution">
    <text evidence="3">The sequence shown here is derived from an EMBL/GenBank/DDBJ whole genome shotgun (WGS) entry which is preliminary data.</text>
</comment>
<dbReference type="InterPro" id="IPR036514">
    <property type="entry name" value="SGNH_hydro_sf"/>
</dbReference>
<dbReference type="Gene3D" id="3.40.50.1110">
    <property type="entry name" value="SGNH hydrolase"/>
    <property type="match status" value="1"/>
</dbReference>
<keyword evidence="4" id="KW-1185">Reference proteome</keyword>
<dbReference type="Proteomes" id="UP000487268">
    <property type="component" value="Unassembled WGS sequence"/>
</dbReference>
<dbReference type="AlphaFoldDB" id="A0A7K0C1X5"/>
<dbReference type="InterPro" id="IPR037460">
    <property type="entry name" value="SEST-like"/>
</dbReference>
<organism evidence="3 4">
    <name type="scientific">Actinomadura macrotermitis</name>
    <dbReference type="NCBI Taxonomy" id="2585200"/>
    <lineage>
        <taxon>Bacteria</taxon>
        <taxon>Bacillati</taxon>
        <taxon>Actinomycetota</taxon>
        <taxon>Actinomycetes</taxon>
        <taxon>Streptosporangiales</taxon>
        <taxon>Thermomonosporaceae</taxon>
        <taxon>Actinomadura</taxon>
    </lineage>
</organism>
<evidence type="ECO:0000256" key="2">
    <source>
        <dbReference type="PIRSR" id="PIRSR637460-2"/>
    </source>
</evidence>
<feature type="active site" evidence="1">
    <location>
        <position position="745"/>
    </location>
</feature>